<dbReference type="AlphaFoldDB" id="A0A7X8TRE7"/>
<reference evidence="9 10" key="1">
    <citation type="submission" date="2020-04" db="EMBL/GenBank/DDBJ databases">
        <title>Vibrio sp. SM6, a novel species isolated from seawater.</title>
        <authorList>
            <person name="Wang X."/>
        </authorList>
    </citation>
    <scope>NUCLEOTIDE SEQUENCE [LARGE SCALE GENOMIC DNA]</scope>
    <source>
        <strain evidence="9 10">SM6</strain>
    </source>
</reference>
<evidence type="ECO:0000256" key="3">
    <source>
        <dbReference type="ARBA" id="ARBA00022630"/>
    </source>
</evidence>
<dbReference type="EMBL" id="JABAIK010000009">
    <property type="protein sequence ID" value="NLS13446.1"/>
    <property type="molecule type" value="Genomic_DNA"/>
</dbReference>
<dbReference type="Gene3D" id="3.30.9.10">
    <property type="entry name" value="D-Amino Acid Oxidase, subunit A, domain 2"/>
    <property type="match status" value="1"/>
</dbReference>
<evidence type="ECO:0000256" key="6">
    <source>
        <dbReference type="RuleBase" id="RU361217"/>
    </source>
</evidence>
<comment type="similarity">
    <text evidence="2 6">Belongs to the FAD-dependent glycerol-3-phosphate dehydrogenase family.</text>
</comment>
<protein>
    <recommendedName>
        <fullName evidence="6">Glycerol-3-phosphate dehydrogenase</fullName>
        <ecNumber evidence="6">1.1.5.3</ecNumber>
    </recommendedName>
</protein>
<sequence>MAVYDVIVVGGGINGAGIAADAAGRGLNTALFEANDFASATSSSSSKLIHGGLRYLEHYEFRLVAEALAEREILLNKARHITRPMRFRLPHRPYLRSRLMISAGLFLYDRLAKRKALGKSTRVDLAASGLFIDAIKTGFEYSDCWVDDARLVIANIQAAQRKKAQVHNYCEVTQVKVIDGLWQVSLFDKRLQKARVEHAKVLINAAGPWAEQFIEQKAQRTSPHQIRLVRGSHFIVPKLYEGDEAYILQHHDKRIVFVIPYLNQYSMVGTTDVEHTADPSQCSMSDEERDYLLEVVNAHFAKPVRAEAIISSFSGVRPLCSDDAEQPQRVTRDYTLSLQTHQGAPILSIFGGKLTTYRKLAEAALAKLAPFFPTMGGTWTDKAFLPGGDIVSLSSWKSQLKNQFPWLPTALLERYATLYGSEAALILAGARCVADLGEEIAPDLYQRELDHLIHNEFVYHASDVLERRTKLGLGYTNDQIATVDRYLQHHCSCNFAYQK</sequence>
<keyword evidence="3 6" id="KW-0285">Flavoprotein</keyword>
<evidence type="ECO:0000259" key="8">
    <source>
        <dbReference type="Pfam" id="PF16901"/>
    </source>
</evidence>
<keyword evidence="5 6" id="KW-0560">Oxidoreductase</keyword>
<evidence type="ECO:0000256" key="1">
    <source>
        <dbReference type="ARBA" id="ARBA00001974"/>
    </source>
</evidence>
<feature type="domain" description="FAD dependent oxidoreductase" evidence="7">
    <location>
        <begin position="5"/>
        <end position="358"/>
    </location>
</feature>
<accession>A0A7X8TRE7</accession>
<keyword evidence="4" id="KW-0274">FAD</keyword>
<feature type="domain" description="Alpha-glycerophosphate oxidase C-terminal" evidence="8">
    <location>
        <begin position="380"/>
        <end position="484"/>
    </location>
</feature>
<evidence type="ECO:0000259" key="7">
    <source>
        <dbReference type="Pfam" id="PF01266"/>
    </source>
</evidence>
<dbReference type="PANTHER" id="PTHR11985:SF15">
    <property type="entry name" value="GLYCEROL-3-PHOSPHATE DEHYDROGENASE, MITOCHONDRIAL"/>
    <property type="match status" value="1"/>
</dbReference>
<dbReference type="InterPro" id="IPR000447">
    <property type="entry name" value="G3P_DH_FAD-dep"/>
</dbReference>
<dbReference type="InterPro" id="IPR031656">
    <property type="entry name" value="DAO_C"/>
</dbReference>
<dbReference type="NCBIfam" id="NF008899">
    <property type="entry name" value="PRK12266.1"/>
    <property type="match status" value="1"/>
</dbReference>
<dbReference type="NCBIfam" id="NF009906">
    <property type="entry name" value="PRK13369.1"/>
    <property type="match status" value="1"/>
</dbReference>
<dbReference type="InterPro" id="IPR038299">
    <property type="entry name" value="DAO_C_sf"/>
</dbReference>
<dbReference type="PROSITE" id="PS00978">
    <property type="entry name" value="FAD_G3PDH_2"/>
    <property type="match status" value="1"/>
</dbReference>
<dbReference type="RefSeq" id="WP_168836529.1">
    <property type="nucleotide sequence ID" value="NZ_JABAIK010000009.1"/>
</dbReference>
<dbReference type="Gene3D" id="1.10.8.870">
    <property type="entry name" value="Alpha-glycerophosphate oxidase, cap domain"/>
    <property type="match status" value="1"/>
</dbReference>
<evidence type="ECO:0000256" key="5">
    <source>
        <dbReference type="ARBA" id="ARBA00023002"/>
    </source>
</evidence>
<dbReference type="PRINTS" id="PR01001">
    <property type="entry name" value="FADG3PDH"/>
</dbReference>
<dbReference type="SUPFAM" id="SSF51905">
    <property type="entry name" value="FAD/NAD(P)-binding domain"/>
    <property type="match status" value="1"/>
</dbReference>
<comment type="cofactor">
    <cofactor evidence="1 6">
        <name>FAD</name>
        <dbReference type="ChEBI" id="CHEBI:57692"/>
    </cofactor>
</comment>
<dbReference type="SUPFAM" id="SSF54373">
    <property type="entry name" value="FAD-linked reductases, C-terminal domain"/>
    <property type="match status" value="1"/>
</dbReference>
<comment type="caution">
    <text evidence="9">The sequence shown here is derived from an EMBL/GenBank/DDBJ whole genome shotgun (WGS) entry which is preliminary data.</text>
</comment>
<keyword evidence="10" id="KW-1185">Reference proteome</keyword>
<dbReference type="GO" id="GO:0009331">
    <property type="term" value="C:glycerol-3-phosphate dehydrogenase (FAD) complex"/>
    <property type="evidence" value="ECO:0007669"/>
    <property type="project" value="UniProtKB-UniRule"/>
</dbReference>
<proteinExistence type="inferred from homology"/>
<dbReference type="InterPro" id="IPR006076">
    <property type="entry name" value="FAD-dep_OxRdtase"/>
</dbReference>
<dbReference type="PANTHER" id="PTHR11985">
    <property type="entry name" value="GLYCEROL-3-PHOSPHATE DEHYDROGENASE"/>
    <property type="match status" value="1"/>
</dbReference>
<dbReference type="Pfam" id="PF16901">
    <property type="entry name" value="DAO_C"/>
    <property type="match status" value="1"/>
</dbReference>
<dbReference type="PROSITE" id="PS00977">
    <property type="entry name" value="FAD_G3PDH_1"/>
    <property type="match status" value="1"/>
</dbReference>
<dbReference type="EC" id="1.1.5.3" evidence="6"/>
<dbReference type="GO" id="GO:0046168">
    <property type="term" value="P:glycerol-3-phosphate catabolic process"/>
    <property type="evidence" value="ECO:0007669"/>
    <property type="project" value="TreeGrafter"/>
</dbReference>
<gene>
    <name evidence="9" type="primary">glpD</name>
    <name evidence="9" type="ORF">HGP28_11130</name>
</gene>
<evidence type="ECO:0000256" key="4">
    <source>
        <dbReference type="ARBA" id="ARBA00022827"/>
    </source>
</evidence>
<comment type="catalytic activity">
    <reaction evidence="6">
        <text>a quinone + sn-glycerol 3-phosphate = dihydroxyacetone phosphate + a quinol</text>
        <dbReference type="Rhea" id="RHEA:18977"/>
        <dbReference type="ChEBI" id="CHEBI:24646"/>
        <dbReference type="ChEBI" id="CHEBI:57597"/>
        <dbReference type="ChEBI" id="CHEBI:57642"/>
        <dbReference type="ChEBI" id="CHEBI:132124"/>
        <dbReference type="EC" id="1.1.5.3"/>
    </reaction>
</comment>
<evidence type="ECO:0000256" key="2">
    <source>
        <dbReference type="ARBA" id="ARBA00007330"/>
    </source>
</evidence>
<dbReference type="InterPro" id="IPR036188">
    <property type="entry name" value="FAD/NAD-bd_sf"/>
</dbReference>
<evidence type="ECO:0000313" key="9">
    <source>
        <dbReference type="EMBL" id="NLS13446.1"/>
    </source>
</evidence>
<dbReference type="Proteomes" id="UP000535589">
    <property type="component" value="Unassembled WGS sequence"/>
</dbReference>
<name>A0A7X8TRE7_9VIBR</name>
<evidence type="ECO:0000313" key="10">
    <source>
        <dbReference type="Proteomes" id="UP000535589"/>
    </source>
</evidence>
<dbReference type="Gene3D" id="3.50.50.60">
    <property type="entry name" value="FAD/NAD(P)-binding domain"/>
    <property type="match status" value="1"/>
</dbReference>
<dbReference type="GO" id="GO:0004368">
    <property type="term" value="F:glycerol-3-phosphate dehydrogenase (quinone) activity"/>
    <property type="evidence" value="ECO:0007669"/>
    <property type="project" value="UniProtKB-EC"/>
</dbReference>
<organism evidence="9 10">
    <name type="scientific">Vibrio agarilyticus</name>
    <dbReference type="NCBI Taxonomy" id="2726741"/>
    <lineage>
        <taxon>Bacteria</taxon>
        <taxon>Pseudomonadati</taxon>
        <taxon>Pseudomonadota</taxon>
        <taxon>Gammaproteobacteria</taxon>
        <taxon>Vibrionales</taxon>
        <taxon>Vibrionaceae</taxon>
        <taxon>Vibrio</taxon>
    </lineage>
</organism>
<dbReference type="Pfam" id="PF01266">
    <property type="entry name" value="DAO"/>
    <property type="match status" value="1"/>
</dbReference>